<proteinExistence type="predicted"/>
<evidence type="ECO:0000313" key="3">
    <source>
        <dbReference type="EMBL" id="MFD1610626.1"/>
    </source>
</evidence>
<organism evidence="3 4">
    <name type="scientific">Sphingomonas tabacisoli</name>
    <dbReference type="NCBI Taxonomy" id="2249466"/>
    <lineage>
        <taxon>Bacteria</taxon>
        <taxon>Pseudomonadati</taxon>
        <taxon>Pseudomonadota</taxon>
        <taxon>Alphaproteobacteria</taxon>
        <taxon>Sphingomonadales</taxon>
        <taxon>Sphingomonadaceae</taxon>
        <taxon>Sphingomonas</taxon>
    </lineage>
</organism>
<dbReference type="Proteomes" id="UP001597115">
    <property type="component" value="Unassembled WGS sequence"/>
</dbReference>
<dbReference type="RefSeq" id="WP_380886472.1">
    <property type="nucleotide sequence ID" value="NZ_JBHUDY010000001.1"/>
</dbReference>
<comment type="caution">
    <text evidence="3">The sequence shown here is derived from an EMBL/GenBank/DDBJ whole genome shotgun (WGS) entry which is preliminary data.</text>
</comment>
<evidence type="ECO:0008006" key="5">
    <source>
        <dbReference type="Google" id="ProtNLM"/>
    </source>
</evidence>
<feature type="compositionally biased region" description="Polar residues" evidence="1">
    <location>
        <begin position="17"/>
        <end position="40"/>
    </location>
</feature>
<evidence type="ECO:0000256" key="2">
    <source>
        <dbReference type="SAM" id="SignalP"/>
    </source>
</evidence>
<evidence type="ECO:0000256" key="1">
    <source>
        <dbReference type="SAM" id="MobiDB-lite"/>
    </source>
</evidence>
<keyword evidence="2" id="KW-0732">Signal</keyword>
<accession>A0ABW4HZA6</accession>
<gene>
    <name evidence="3" type="ORF">ACFSCW_02285</name>
</gene>
<keyword evidence="4" id="KW-1185">Reference proteome</keyword>
<evidence type="ECO:0000313" key="4">
    <source>
        <dbReference type="Proteomes" id="UP001597115"/>
    </source>
</evidence>
<feature type="compositionally biased region" description="Low complexity" evidence="1">
    <location>
        <begin position="76"/>
        <end position="87"/>
    </location>
</feature>
<dbReference type="EMBL" id="JBHUDY010000001">
    <property type="protein sequence ID" value="MFD1610626.1"/>
    <property type="molecule type" value="Genomic_DNA"/>
</dbReference>
<name>A0ABW4HZA6_9SPHN</name>
<dbReference type="PROSITE" id="PS51257">
    <property type="entry name" value="PROKAR_LIPOPROTEIN"/>
    <property type="match status" value="1"/>
</dbReference>
<reference evidence="4" key="1">
    <citation type="journal article" date="2019" name="Int. J. Syst. Evol. Microbiol.">
        <title>The Global Catalogue of Microorganisms (GCM) 10K type strain sequencing project: providing services to taxonomists for standard genome sequencing and annotation.</title>
        <authorList>
            <consortium name="The Broad Institute Genomics Platform"/>
            <consortium name="The Broad Institute Genome Sequencing Center for Infectious Disease"/>
            <person name="Wu L."/>
            <person name="Ma J."/>
        </authorList>
    </citation>
    <scope>NUCLEOTIDE SEQUENCE [LARGE SCALE GENOMIC DNA]</scope>
    <source>
        <strain evidence="4">CGMCC 1.16275</strain>
    </source>
</reference>
<feature type="chain" id="PRO_5045182711" description="Lipoprotein" evidence="2">
    <location>
        <begin position="20"/>
        <end position="96"/>
    </location>
</feature>
<feature type="signal peptide" evidence="2">
    <location>
        <begin position="1"/>
        <end position="19"/>
    </location>
</feature>
<feature type="region of interest" description="Disordered" evidence="1">
    <location>
        <begin position="17"/>
        <end position="96"/>
    </location>
</feature>
<protein>
    <recommendedName>
        <fullName evidence="5">Lipoprotein</fullName>
    </recommendedName>
</protein>
<sequence length="96" mass="9563">MRYALPALALALAACSGHSSNDATEQQADTLDNAADQSTAPAADVLHNEADAIRENGASGAPGAPNSSVQQAMNKAAAAQSGDARQAPVPGPKPTR</sequence>